<sequence>MPNTVTDTLKQALECADQQREQSVDDLCELLRIPSVSADPAHKGDIKQASQWITDRFEKLGLAVKIIETAGHPIVYAESPPVPGKPVALVYGHYDVQPPDPLDEWTTPPFEPNIRDGKVFARGATDDKGQMLTHVNSVAAWLTACKELPLQVKLLIEGEEEVGSEHLETFLTENREKLACDCVVISDTSQFAPGVPAITYGLRGIAYYEIHLTGPSQDLHSGVFGGAVANPAIELSKMLAGLVDEKGRIQVPGMYDDVVELSAEERKEFAGLPFDEAKFKAQLNVKDLAGEEGYSTIERRWARPSFDVHGLTSGYQGKGEKTVLPAKASAKISFRLVPNQDPKKITEGLRQRLEELLPAGITMDLTVYHNAPGVLMPLESPYLQAAAEAIELGFGTRPVMIREGGSIPIVNSFAQQLQADVLLLGWGQNDDNLHSPNEKFSLEDYHRGTRASVALWDRLAQVNPTTA</sequence>
<dbReference type="InterPro" id="IPR002933">
    <property type="entry name" value="Peptidase_M20"/>
</dbReference>
<dbReference type="PANTHER" id="PTHR43270:SF12">
    <property type="entry name" value="SUCCINYL-DIAMINOPIMELATE DESUCCINYLASE"/>
    <property type="match status" value="1"/>
</dbReference>
<protein>
    <submittedName>
        <fullName evidence="5">Succinyl-diaminopimelate desuccinylase</fullName>
        <ecNumber evidence="5">3.5.1.18</ecNumber>
    </submittedName>
</protein>
<dbReference type="PANTHER" id="PTHR43270">
    <property type="entry name" value="BETA-ALA-HIS DIPEPTIDASE"/>
    <property type="match status" value="1"/>
</dbReference>
<dbReference type="Pfam" id="PF01546">
    <property type="entry name" value="Peptidase_M20"/>
    <property type="match status" value="1"/>
</dbReference>
<evidence type="ECO:0000256" key="1">
    <source>
        <dbReference type="ARBA" id="ARBA00022670"/>
    </source>
</evidence>
<gene>
    <name evidence="5" type="primary">dapE_1</name>
    <name evidence="5" type="ORF">HG15A2_11600</name>
</gene>
<dbReference type="GO" id="GO:0046872">
    <property type="term" value="F:metal ion binding"/>
    <property type="evidence" value="ECO:0007669"/>
    <property type="project" value="UniProtKB-KW"/>
</dbReference>
<dbReference type="RefSeq" id="WP_145058628.1">
    <property type="nucleotide sequence ID" value="NZ_CP036263.1"/>
</dbReference>
<dbReference type="NCBIfam" id="NF006579">
    <property type="entry name" value="PRK09104.1"/>
    <property type="match status" value="1"/>
</dbReference>
<dbReference type="OrthoDB" id="9761532at2"/>
<dbReference type="EMBL" id="CP036263">
    <property type="protein sequence ID" value="QDS97892.1"/>
    <property type="molecule type" value="Genomic_DNA"/>
</dbReference>
<dbReference type="GO" id="GO:0009014">
    <property type="term" value="F:succinyl-diaminopimelate desuccinylase activity"/>
    <property type="evidence" value="ECO:0007669"/>
    <property type="project" value="UniProtKB-EC"/>
</dbReference>
<dbReference type="Gene3D" id="3.30.70.360">
    <property type="match status" value="1"/>
</dbReference>
<dbReference type="SUPFAM" id="SSF53187">
    <property type="entry name" value="Zn-dependent exopeptidases"/>
    <property type="match status" value="1"/>
</dbReference>
<dbReference type="Pfam" id="PF07687">
    <property type="entry name" value="M20_dimer"/>
    <property type="match status" value="1"/>
</dbReference>
<dbReference type="InterPro" id="IPR011650">
    <property type="entry name" value="Peptidase_M20_dimer"/>
</dbReference>
<dbReference type="GO" id="GO:0006508">
    <property type="term" value="P:proteolysis"/>
    <property type="evidence" value="ECO:0007669"/>
    <property type="project" value="UniProtKB-KW"/>
</dbReference>
<keyword evidence="2" id="KW-0479">Metal-binding</keyword>
<keyword evidence="6" id="KW-1185">Reference proteome</keyword>
<dbReference type="KEGG" id="amob:HG15A2_11600"/>
<dbReference type="EC" id="3.5.1.18" evidence="5"/>
<reference evidence="5 6" key="1">
    <citation type="submission" date="2019-02" db="EMBL/GenBank/DDBJ databases">
        <title>Deep-cultivation of Planctomycetes and their phenomic and genomic characterization uncovers novel biology.</title>
        <authorList>
            <person name="Wiegand S."/>
            <person name="Jogler M."/>
            <person name="Boedeker C."/>
            <person name="Pinto D."/>
            <person name="Vollmers J."/>
            <person name="Rivas-Marin E."/>
            <person name="Kohn T."/>
            <person name="Peeters S.H."/>
            <person name="Heuer A."/>
            <person name="Rast P."/>
            <person name="Oberbeckmann S."/>
            <person name="Bunk B."/>
            <person name="Jeske O."/>
            <person name="Meyerdierks A."/>
            <person name="Storesund J.E."/>
            <person name="Kallscheuer N."/>
            <person name="Luecker S."/>
            <person name="Lage O.M."/>
            <person name="Pohl T."/>
            <person name="Merkel B.J."/>
            <person name="Hornburger P."/>
            <person name="Mueller R.-W."/>
            <person name="Bruemmer F."/>
            <person name="Labrenz M."/>
            <person name="Spormann A.M."/>
            <person name="Op den Camp H."/>
            <person name="Overmann J."/>
            <person name="Amann R."/>
            <person name="Jetten M.S.M."/>
            <person name="Mascher T."/>
            <person name="Medema M.H."/>
            <person name="Devos D.P."/>
            <person name="Kaster A.-K."/>
            <person name="Ovreas L."/>
            <person name="Rohde M."/>
            <person name="Galperin M.Y."/>
            <person name="Jogler C."/>
        </authorList>
    </citation>
    <scope>NUCLEOTIDE SEQUENCE [LARGE SCALE GENOMIC DNA]</scope>
    <source>
        <strain evidence="5 6">HG15A2</strain>
    </source>
</reference>
<evidence type="ECO:0000313" key="5">
    <source>
        <dbReference type="EMBL" id="QDS97892.1"/>
    </source>
</evidence>
<dbReference type="InterPro" id="IPR051458">
    <property type="entry name" value="Cyt/Met_Dipeptidase"/>
</dbReference>
<keyword evidence="1" id="KW-0645">Protease</keyword>
<dbReference type="GO" id="GO:0008233">
    <property type="term" value="F:peptidase activity"/>
    <property type="evidence" value="ECO:0007669"/>
    <property type="project" value="UniProtKB-KW"/>
</dbReference>
<evidence type="ECO:0000259" key="4">
    <source>
        <dbReference type="Pfam" id="PF07687"/>
    </source>
</evidence>
<dbReference type="NCBIfam" id="NF005914">
    <property type="entry name" value="PRK07907.1"/>
    <property type="match status" value="1"/>
</dbReference>
<dbReference type="AlphaFoldDB" id="A0A517MST0"/>
<organism evidence="5 6">
    <name type="scientific">Adhaeretor mobilis</name>
    <dbReference type="NCBI Taxonomy" id="1930276"/>
    <lineage>
        <taxon>Bacteria</taxon>
        <taxon>Pseudomonadati</taxon>
        <taxon>Planctomycetota</taxon>
        <taxon>Planctomycetia</taxon>
        <taxon>Pirellulales</taxon>
        <taxon>Lacipirellulaceae</taxon>
        <taxon>Adhaeretor</taxon>
    </lineage>
</organism>
<proteinExistence type="predicted"/>
<evidence type="ECO:0000256" key="2">
    <source>
        <dbReference type="ARBA" id="ARBA00022723"/>
    </source>
</evidence>
<name>A0A517MST0_9BACT</name>
<dbReference type="Proteomes" id="UP000319852">
    <property type="component" value="Chromosome"/>
</dbReference>
<keyword evidence="3 5" id="KW-0378">Hydrolase</keyword>
<feature type="domain" description="Peptidase M20 dimerisation" evidence="4">
    <location>
        <begin position="200"/>
        <end position="359"/>
    </location>
</feature>
<dbReference type="Gene3D" id="3.40.630.10">
    <property type="entry name" value="Zn peptidases"/>
    <property type="match status" value="1"/>
</dbReference>
<accession>A0A517MST0</accession>
<evidence type="ECO:0000256" key="3">
    <source>
        <dbReference type="ARBA" id="ARBA00022801"/>
    </source>
</evidence>
<dbReference type="CDD" id="cd05680">
    <property type="entry name" value="M20_dipept_like"/>
    <property type="match status" value="1"/>
</dbReference>
<evidence type="ECO:0000313" key="6">
    <source>
        <dbReference type="Proteomes" id="UP000319852"/>
    </source>
</evidence>
<dbReference type="NCBIfam" id="NF006053">
    <property type="entry name" value="PRK08201.1"/>
    <property type="match status" value="1"/>
</dbReference>